<feature type="domain" description="PilZ" evidence="1">
    <location>
        <begin position="20"/>
        <end position="114"/>
    </location>
</feature>
<dbReference type="EMBL" id="PVXP01000057">
    <property type="protein sequence ID" value="PRR82277.1"/>
    <property type="molecule type" value="Genomic_DNA"/>
</dbReference>
<proteinExistence type="predicted"/>
<reference evidence="2 3" key="1">
    <citation type="submission" date="2018-03" db="EMBL/GenBank/DDBJ databases">
        <title>Genome sequence of Clostridium luticellarii DSM 29923.</title>
        <authorList>
            <person name="Poehlein A."/>
            <person name="Daniel R."/>
        </authorList>
    </citation>
    <scope>NUCLEOTIDE SEQUENCE [LARGE SCALE GENOMIC DNA]</scope>
    <source>
        <strain evidence="2 3">DSM 29923</strain>
    </source>
</reference>
<keyword evidence="3" id="KW-1185">Reference proteome</keyword>
<dbReference type="InterPro" id="IPR009875">
    <property type="entry name" value="PilZ_domain"/>
</dbReference>
<name>A0A2T0BEN6_9CLOT</name>
<organism evidence="2 3">
    <name type="scientific">Clostridium luticellarii</name>
    <dbReference type="NCBI Taxonomy" id="1691940"/>
    <lineage>
        <taxon>Bacteria</taxon>
        <taxon>Bacillati</taxon>
        <taxon>Bacillota</taxon>
        <taxon>Clostridia</taxon>
        <taxon>Eubacteriales</taxon>
        <taxon>Clostridiaceae</taxon>
        <taxon>Clostridium</taxon>
    </lineage>
</organism>
<gene>
    <name evidence="2" type="ORF">CLLU_28970</name>
</gene>
<dbReference type="GO" id="GO:0035438">
    <property type="term" value="F:cyclic-di-GMP binding"/>
    <property type="evidence" value="ECO:0007669"/>
    <property type="project" value="InterPro"/>
</dbReference>
<dbReference type="Gene3D" id="2.40.10.220">
    <property type="entry name" value="predicted glycosyltransferase like domains"/>
    <property type="match status" value="1"/>
</dbReference>
<evidence type="ECO:0000313" key="2">
    <source>
        <dbReference type="EMBL" id="PRR82277.1"/>
    </source>
</evidence>
<accession>A0A2T0BEN6</accession>
<evidence type="ECO:0000259" key="1">
    <source>
        <dbReference type="Pfam" id="PF07238"/>
    </source>
</evidence>
<evidence type="ECO:0000313" key="3">
    <source>
        <dbReference type="Proteomes" id="UP000237798"/>
    </source>
</evidence>
<dbReference type="RefSeq" id="WP_106010480.1">
    <property type="nucleotide sequence ID" value="NZ_JALCQO010000018.1"/>
</dbReference>
<protein>
    <submittedName>
        <fullName evidence="2">PilZ domain protein</fullName>
    </submittedName>
</protein>
<dbReference type="OrthoDB" id="1911631at2"/>
<dbReference type="AlphaFoldDB" id="A0A2T0BEN6"/>
<sequence length="116" mass="13594">MEDAYSYLFNRDQKIRKDIRANERIKYNNHFKVIGINNKNCNYQVFGVDISVSGMGFLTEVQLEKGDLLEIVFRYKNVDIPAVLKIVHVNLCDKGFFVGARFIVLKDTYKKILKQR</sequence>
<dbReference type="Proteomes" id="UP000237798">
    <property type="component" value="Unassembled WGS sequence"/>
</dbReference>
<comment type="caution">
    <text evidence="2">The sequence shown here is derived from an EMBL/GenBank/DDBJ whole genome shotgun (WGS) entry which is preliminary data.</text>
</comment>
<dbReference type="Pfam" id="PF07238">
    <property type="entry name" value="PilZ"/>
    <property type="match status" value="1"/>
</dbReference>